<dbReference type="InterPro" id="IPR025164">
    <property type="entry name" value="Toastrack_DUF4097"/>
</dbReference>
<feature type="transmembrane region" description="Helical" evidence="1">
    <location>
        <begin position="45"/>
        <end position="76"/>
    </location>
</feature>
<evidence type="ECO:0000313" key="4">
    <source>
        <dbReference type="Proteomes" id="UP001519273"/>
    </source>
</evidence>
<keyword evidence="4" id="KW-1185">Reference proteome</keyword>
<sequence length="571" mass="63405">MMPRKRKLIAVLLAALVPGAGHLYLGLFQKGVAFLYASLLDVFLLLYFSSMVMDINVPLLIFLGVINPVLYFYNVYDALQSTDQMNRGNIKKNKLKPLTFGLLLVVGAIILIALYRKPKWLDGWVEQAGVYAVSVIFMAIAGFLVITAIRSRTNKVRIGRYTSSILWFGIGVLLLVDKWRDLDYMQLLLKWWPFIFVVGAMEYIVMHMIYRQPSGKRTMRFNFDIRNILLSVFIAASVFVIAEQELYMHLWNRVSLNLAAAAADFSEESGTRVDKPMITVPIEKNADKLVIDNVNGSVTVRKGAVQEVLVQTTIWVDEIARGEALGIAEQSTVEVGSNKAITISTHGQTYGKTGKRHPRMNLYITIPEYSNLNVDIRTTNGNMIMEHVRAASNIHLETGNGKIKLYHVIGDVTAKTLNGDVYFDGVYGDVNAETKRGSFEASNINGKIALSTLVGNISLVSSNGDIQVHTKNGNIFVDDAKSKLDAESLNGTIEIRTHAVGGDWSVYSAVGEMNLYLPEAGSYRVDGTATYGDITTNLPLTTEHKRLSGKIGNGDYLIQVEGNSDLHVWKY</sequence>
<feature type="domain" description="DUF4097" evidence="2">
    <location>
        <begin position="355"/>
        <end position="564"/>
    </location>
</feature>
<feature type="transmembrane region" description="Helical" evidence="1">
    <location>
        <begin position="191"/>
        <end position="211"/>
    </location>
</feature>
<dbReference type="EMBL" id="JAGGKP010000004">
    <property type="protein sequence ID" value="MBP1937104.1"/>
    <property type="molecule type" value="Genomic_DNA"/>
</dbReference>
<dbReference type="PANTHER" id="PTHR34094:SF1">
    <property type="entry name" value="PROTEIN FAM185A"/>
    <property type="match status" value="1"/>
</dbReference>
<evidence type="ECO:0000313" key="3">
    <source>
        <dbReference type="EMBL" id="MBP1937104.1"/>
    </source>
</evidence>
<feature type="transmembrane region" description="Helical" evidence="1">
    <location>
        <begin position="161"/>
        <end position="179"/>
    </location>
</feature>
<feature type="transmembrane region" description="Helical" evidence="1">
    <location>
        <begin position="97"/>
        <end position="116"/>
    </location>
</feature>
<proteinExistence type="predicted"/>
<keyword evidence="1" id="KW-0812">Transmembrane</keyword>
<dbReference type="Pfam" id="PF13349">
    <property type="entry name" value="DUF4097"/>
    <property type="match status" value="1"/>
</dbReference>
<keyword evidence="1" id="KW-1133">Transmembrane helix</keyword>
<reference evidence="3 4" key="1">
    <citation type="submission" date="2021-03" db="EMBL/GenBank/DDBJ databases">
        <title>Genomic Encyclopedia of Type Strains, Phase IV (KMG-IV): sequencing the most valuable type-strain genomes for metagenomic binning, comparative biology and taxonomic classification.</title>
        <authorList>
            <person name="Goeker M."/>
        </authorList>
    </citation>
    <scope>NUCLEOTIDE SEQUENCE [LARGE SCALE GENOMIC DNA]</scope>
    <source>
        <strain evidence="3 4">DSM 23491</strain>
    </source>
</reference>
<feature type="transmembrane region" description="Helical" evidence="1">
    <location>
        <begin position="128"/>
        <end position="149"/>
    </location>
</feature>
<keyword evidence="1" id="KW-0472">Membrane</keyword>
<evidence type="ECO:0000256" key="1">
    <source>
        <dbReference type="SAM" id="Phobius"/>
    </source>
</evidence>
<organism evidence="3 4">
    <name type="scientific">Paenibacillus sediminis</name>
    <dbReference type="NCBI Taxonomy" id="664909"/>
    <lineage>
        <taxon>Bacteria</taxon>
        <taxon>Bacillati</taxon>
        <taxon>Bacillota</taxon>
        <taxon>Bacilli</taxon>
        <taxon>Bacillales</taxon>
        <taxon>Paenibacillaceae</taxon>
        <taxon>Paenibacillus</taxon>
    </lineage>
</organism>
<feature type="transmembrane region" description="Helical" evidence="1">
    <location>
        <begin position="223"/>
        <end position="242"/>
    </location>
</feature>
<evidence type="ECO:0000259" key="2">
    <source>
        <dbReference type="Pfam" id="PF13349"/>
    </source>
</evidence>
<dbReference type="RefSeq" id="WP_415640028.1">
    <property type="nucleotide sequence ID" value="NZ_CBCRVE010000008.1"/>
</dbReference>
<dbReference type="PANTHER" id="PTHR34094">
    <property type="match status" value="1"/>
</dbReference>
<accession>A0ABS4H3J5</accession>
<comment type="caution">
    <text evidence="3">The sequence shown here is derived from an EMBL/GenBank/DDBJ whole genome shotgun (WGS) entry which is preliminary data.</text>
</comment>
<name>A0ABS4H3J5_9BACL</name>
<gene>
    <name evidence="3" type="ORF">J2Z20_001997</name>
</gene>
<protein>
    <submittedName>
        <fullName evidence="3">TM2 domain-containing membrane protein YozV</fullName>
    </submittedName>
</protein>
<dbReference type="Proteomes" id="UP001519273">
    <property type="component" value="Unassembled WGS sequence"/>
</dbReference>